<gene>
    <name evidence="2" type="ORF">SODALDRAFT_325699</name>
</gene>
<feature type="compositionally biased region" description="Low complexity" evidence="1">
    <location>
        <begin position="32"/>
        <end position="42"/>
    </location>
</feature>
<feature type="compositionally biased region" description="Basic and acidic residues" evidence="1">
    <location>
        <begin position="135"/>
        <end position="149"/>
    </location>
</feature>
<dbReference type="OrthoDB" id="3600083at2759"/>
<feature type="region of interest" description="Disordered" evidence="1">
    <location>
        <begin position="1"/>
        <end position="111"/>
    </location>
</feature>
<evidence type="ECO:0000313" key="3">
    <source>
        <dbReference type="Proteomes" id="UP000272025"/>
    </source>
</evidence>
<reference evidence="2 3" key="1">
    <citation type="journal article" date="2018" name="Mol. Ecol.">
        <title>The obligate alkalophilic soda-lake fungus Sodiomyces alkalinus has shifted to a protein diet.</title>
        <authorList>
            <person name="Grum-Grzhimaylo A.A."/>
            <person name="Falkoski D.L."/>
            <person name="van den Heuvel J."/>
            <person name="Valero-Jimenez C.A."/>
            <person name="Min B."/>
            <person name="Choi I.G."/>
            <person name="Lipzen A."/>
            <person name="Daum C.G."/>
            <person name="Aanen D.K."/>
            <person name="Tsang A."/>
            <person name="Henrissat B."/>
            <person name="Bilanenko E.N."/>
            <person name="de Vries R.P."/>
            <person name="van Kan J.A.L."/>
            <person name="Grigoriev I.V."/>
            <person name="Debets A.J.M."/>
        </authorList>
    </citation>
    <scope>NUCLEOTIDE SEQUENCE [LARGE SCALE GENOMIC DNA]</scope>
    <source>
        <strain evidence="2 3">F11</strain>
    </source>
</reference>
<feature type="compositionally biased region" description="Basic and acidic residues" evidence="1">
    <location>
        <begin position="385"/>
        <end position="400"/>
    </location>
</feature>
<organism evidence="2 3">
    <name type="scientific">Sodiomyces alkalinus (strain CBS 110278 / VKM F-3762 / F11)</name>
    <name type="common">Alkaliphilic filamentous fungus</name>
    <dbReference type="NCBI Taxonomy" id="1314773"/>
    <lineage>
        <taxon>Eukaryota</taxon>
        <taxon>Fungi</taxon>
        <taxon>Dikarya</taxon>
        <taxon>Ascomycota</taxon>
        <taxon>Pezizomycotina</taxon>
        <taxon>Sordariomycetes</taxon>
        <taxon>Hypocreomycetidae</taxon>
        <taxon>Glomerellales</taxon>
        <taxon>Plectosphaerellaceae</taxon>
        <taxon>Sodiomyces</taxon>
    </lineage>
</organism>
<feature type="compositionally biased region" description="Polar residues" evidence="1">
    <location>
        <begin position="218"/>
        <end position="227"/>
    </location>
</feature>
<feature type="compositionally biased region" description="Low complexity" evidence="1">
    <location>
        <begin position="437"/>
        <end position="459"/>
    </location>
</feature>
<feature type="region of interest" description="Disordered" evidence="1">
    <location>
        <begin position="124"/>
        <end position="657"/>
    </location>
</feature>
<feature type="compositionally biased region" description="Low complexity" evidence="1">
    <location>
        <begin position="73"/>
        <end position="84"/>
    </location>
</feature>
<feature type="compositionally biased region" description="Basic and acidic residues" evidence="1">
    <location>
        <begin position="241"/>
        <end position="251"/>
    </location>
</feature>
<feature type="compositionally biased region" description="Low complexity" evidence="1">
    <location>
        <begin position="600"/>
        <end position="612"/>
    </location>
</feature>
<feature type="compositionally biased region" description="Low complexity" evidence="1">
    <location>
        <begin position="253"/>
        <end position="281"/>
    </location>
</feature>
<dbReference type="EMBL" id="ML119059">
    <property type="protein sequence ID" value="ROT36349.1"/>
    <property type="molecule type" value="Genomic_DNA"/>
</dbReference>
<evidence type="ECO:0008006" key="4">
    <source>
        <dbReference type="Google" id="ProtNLM"/>
    </source>
</evidence>
<feature type="compositionally biased region" description="Basic and acidic residues" evidence="1">
    <location>
        <begin position="569"/>
        <end position="582"/>
    </location>
</feature>
<feature type="compositionally biased region" description="Basic and acidic residues" evidence="1">
    <location>
        <begin position="57"/>
        <end position="70"/>
    </location>
</feature>
<feature type="compositionally biased region" description="Polar residues" evidence="1">
    <location>
        <begin position="502"/>
        <end position="512"/>
    </location>
</feature>
<feature type="compositionally biased region" description="Basic and acidic residues" evidence="1">
    <location>
        <begin position="472"/>
        <end position="488"/>
    </location>
</feature>
<accession>A0A3N2PPB5</accession>
<evidence type="ECO:0000256" key="1">
    <source>
        <dbReference type="SAM" id="MobiDB-lite"/>
    </source>
</evidence>
<dbReference type="STRING" id="1314773.A0A3N2PPB5"/>
<dbReference type="GeneID" id="39578479"/>
<proteinExistence type="predicted"/>
<evidence type="ECO:0000313" key="2">
    <source>
        <dbReference type="EMBL" id="ROT36349.1"/>
    </source>
</evidence>
<dbReference type="RefSeq" id="XP_028464155.1">
    <property type="nucleotide sequence ID" value="XM_028610001.1"/>
</dbReference>
<name>A0A3N2PPB5_SODAK</name>
<keyword evidence="3" id="KW-1185">Reference proteome</keyword>
<dbReference type="AlphaFoldDB" id="A0A3N2PPB5"/>
<protein>
    <recommendedName>
        <fullName evidence="4">Mucin-7</fullName>
    </recommendedName>
</protein>
<dbReference type="Proteomes" id="UP000272025">
    <property type="component" value="Unassembled WGS sequence"/>
</dbReference>
<feature type="compositionally biased region" description="Polar residues" evidence="1">
    <location>
        <begin position="349"/>
        <end position="363"/>
    </location>
</feature>
<sequence length="657" mass="68168">MSQVKNLRAMFEQKKDASPPESSLGMDRGRSPAGPATGTDTPTPRPLSKVRSSFIAIEKDGRIGLRRDPSNDSARSQSQRRLSSNTEEGSVLVFSEKANMGPEPIPESPRQLESNGAFVANIKNGTHGTTALEAVTDKPRLNPDKRVDTETPTPKLLPASPPDKGPSNPLTPIGDSGAKVSKTAKPDKTVPRAANKQPAKLQTTTTKPPGRTAAISPRTPTNGTEPASGTGTGTGTKAAKTTREPVKKSIEKPTTTARTATTATTARSSTRSATPASTPATGKKVTPAPVQVSPGSSTGFVKPKVKSPTRPVNLPPSLMAPTAASSSKVRENGRDSVSGLGTCFGRSPSRASVSTVGTSATNRTIRRQRSTINHPMPSIGPPPRKSLEDHPVTRKDKDVDESFLARMMRPTQSSNSKVTDKVPVTPPRRGNVRTTPGSARGTASASASASGKKTAAKSALPATGSPGPKAARPAEDAPKVTADAKEGEGQAAEPVEAEADVKSTTEAVQSLSLEDDNDEKDKPEAKPTPHSTTESEQAAELTTEAIVEQAMNPVTGPEHGEEPAAAENHVAEADVAEERATAEESQGTGKPEEDGTKGEAAPADDPPVDAGPSRTAEETAASGETKETVPAAQEVDVPPEEENGPAEDTTKVGSMLE</sequence>